<evidence type="ECO:0000313" key="2">
    <source>
        <dbReference type="Ensembl" id="ENSLAFP00000008865.4"/>
    </source>
</evidence>
<evidence type="ECO:0000313" key="3">
    <source>
        <dbReference type="Proteomes" id="UP000007646"/>
    </source>
</evidence>
<protein>
    <recommendedName>
        <fullName evidence="1">DUF4455 domain-containing protein</fullName>
    </recommendedName>
</protein>
<dbReference type="PANTHER" id="PTHR21444">
    <property type="entry name" value="COILED-COIL DOMAIN-CONTAINING PROTEIN 180"/>
    <property type="match status" value="1"/>
</dbReference>
<feature type="domain" description="DUF4455" evidence="1">
    <location>
        <begin position="2"/>
        <end position="309"/>
    </location>
</feature>
<dbReference type="HOGENOM" id="CLU_059131_0_0_1"/>
<evidence type="ECO:0000259" key="1">
    <source>
        <dbReference type="Pfam" id="PF14643"/>
    </source>
</evidence>
<dbReference type="Ensembl" id="ENSLAFT00000010587.4">
    <property type="protein sequence ID" value="ENSLAFP00000008865.4"/>
    <property type="gene ID" value="ENSLAFG00000010582.4"/>
</dbReference>
<reference evidence="2" key="2">
    <citation type="submission" date="2025-08" db="UniProtKB">
        <authorList>
            <consortium name="Ensembl"/>
        </authorList>
    </citation>
    <scope>IDENTIFICATION</scope>
    <source>
        <strain evidence="2">Isolate ISIS603380</strain>
    </source>
</reference>
<organism evidence="2 3">
    <name type="scientific">Loxodonta africana</name>
    <name type="common">African elephant</name>
    <dbReference type="NCBI Taxonomy" id="9785"/>
    <lineage>
        <taxon>Eukaryota</taxon>
        <taxon>Metazoa</taxon>
        <taxon>Chordata</taxon>
        <taxon>Craniata</taxon>
        <taxon>Vertebrata</taxon>
        <taxon>Euteleostomi</taxon>
        <taxon>Mammalia</taxon>
        <taxon>Eutheria</taxon>
        <taxon>Afrotheria</taxon>
        <taxon>Proboscidea</taxon>
        <taxon>Elephantidae</taxon>
        <taxon>Loxodonta</taxon>
    </lineage>
</organism>
<dbReference type="InterPro" id="IPR028089">
    <property type="entry name" value="DUF4455"/>
</dbReference>
<dbReference type="Pfam" id="PF14643">
    <property type="entry name" value="DUF4455"/>
    <property type="match status" value="1"/>
</dbReference>
<reference evidence="2 3" key="1">
    <citation type="submission" date="2009-06" db="EMBL/GenBank/DDBJ databases">
        <title>The Genome Sequence of Loxodonta africana (African elephant).</title>
        <authorList>
            <person name="Di Palma F."/>
            <person name="Heiman D."/>
            <person name="Young S."/>
            <person name="Johnson J."/>
            <person name="Lander E.S."/>
            <person name="Lindblad-Toh K."/>
        </authorList>
    </citation>
    <scope>NUCLEOTIDE SEQUENCE [LARGE SCALE GENOMIC DNA]</scope>
    <source>
        <strain evidence="2 3">Isolate ISIS603380</strain>
    </source>
</reference>
<dbReference type="AlphaFoldDB" id="G3T5W8"/>
<dbReference type="InParanoid" id="G3T5W8"/>
<dbReference type="OMA" id="EMAKWHE"/>
<dbReference type="Proteomes" id="UP000007646">
    <property type="component" value="Unassembled WGS sequence"/>
</dbReference>
<accession>G3T5W8</accession>
<sequence length="311" mass="37103">MLRKQWVKELDETLHSLEFSRADKLKDVLKKYVEIIEKTSYLMQPDVYRLINKEAMIINQALLGNRRAIAQLFLNLMEATLQQEVSNHHRWQDLVDTWKALKKEVLVQSFSEFMASERIQSPPAVKKELEAMLKTQKAMQWKRLEHLYMFCELLPPAYSQDRLTEWYSSLVALNKQLGDTYHVDCMMRIRQQYEKTWQECLAQVQKCKNQLLDWKAFTEEEAGNLVSPSFFQMVGVLQSKVEEELEFMDNSFEVLAKQTERQSLDLFRYFQDAVQLWEAHWSVLSVQELELEKRMEQHRQKQSQENQVQPL</sequence>
<name>G3T5W8_LOXAF</name>
<dbReference type="PANTHER" id="PTHR21444:SF14">
    <property type="entry name" value="COILED-COIL DOMAIN-CONTAINING PROTEIN 180"/>
    <property type="match status" value="1"/>
</dbReference>
<keyword evidence="3" id="KW-1185">Reference proteome</keyword>
<dbReference type="GeneTree" id="ENSGT00940000153246"/>
<proteinExistence type="predicted"/>
<dbReference type="eggNOG" id="ENOG502QT47">
    <property type="taxonomic scope" value="Eukaryota"/>
</dbReference>
<reference evidence="2" key="3">
    <citation type="submission" date="2025-09" db="UniProtKB">
        <authorList>
            <consortium name="Ensembl"/>
        </authorList>
    </citation>
    <scope>IDENTIFICATION</scope>
    <source>
        <strain evidence="2">Isolate ISIS603380</strain>
    </source>
</reference>